<sequence>MTFTDIARALRRSRALVAIATLLGALLGGGWTWLSTPQYDAITELFVAVEPSGTDVTQLAQGNNAAQQKVTSYLAVITSASVLEPVIEDLGLEQDVEELAEQITAISPANSVLVDITVRDPEPKTAQHIADAVARSFIDVVTERLEKPTDGGTSLVRPEVIQPAETPSAAATPGLVVNVLLGLVAGLTTGIGGALLLQALDTRLRTISDLEQVSDAPLLGTISVENSLERRPLIVHTDPRNPVAEAFRALRTNVQFIDLQSPTRTLTITSALAGEGKSTIAANLAIAMSENGGRVALVDADLRRPRVAALMGLEGSAGLTDVLLGRTELDDVMLPWGVGGLRILPAGQVPPNPSELLGSFAMSKLVEQLAADFDTVIFDAPPLLPVTDAAVLSRITDGAVLVIAAARATRHQVATALQALSNARAATLGLVMSKASRKGSDSYGAYSTYHEDPSRSGRTP</sequence>
<keyword evidence="3" id="KW-1003">Cell membrane</keyword>
<comment type="similarity">
    <text evidence="2">Belongs to the CpsC/CapA family.</text>
</comment>
<dbReference type="PANTHER" id="PTHR32309">
    <property type="entry name" value="TYROSINE-PROTEIN KINASE"/>
    <property type="match status" value="1"/>
</dbReference>
<keyword evidence="6" id="KW-0067">ATP-binding</keyword>
<keyword evidence="5" id="KW-0547">Nucleotide-binding</keyword>
<gene>
    <name evidence="12" type="ORF">QUG92_11625</name>
</gene>
<dbReference type="InterPro" id="IPR033756">
    <property type="entry name" value="YlxH/NBP35"/>
</dbReference>
<proteinExistence type="inferred from homology"/>
<dbReference type="EC" id="2.7.10.2" evidence="12"/>
<dbReference type="InterPro" id="IPR027417">
    <property type="entry name" value="P-loop_NTPase"/>
</dbReference>
<keyword evidence="12" id="KW-0808">Transferase</keyword>
<evidence type="ECO:0000256" key="6">
    <source>
        <dbReference type="ARBA" id="ARBA00022840"/>
    </source>
</evidence>
<keyword evidence="7 10" id="KW-1133">Transmembrane helix</keyword>
<protein>
    <submittedName>
        <fullName evidence="12">Polysaccharide biosynthesis tyrosine autokinase</fullName>
        <ecNumber evidence="12">2.7.10.2</ecNumber>
    </submittedName>
</protein>
<evidence type="ECO:0000256" key="10">
    <source>
        <dbReference type="SAM" id="Phobius"/>
    </source>
</evidence>
<evidence type="ECO:0000256" key="9">
    <source>
        <dbReference type="SAM" id="MobiDB-lite"/>
    </source>
</evidence>
<feature type="transmembrane region" description="Helical" evidence="10">
    <location>
        <begin position="175"/>
        <end position="197"/>
    </location>
</feature>
<feature type="region of interest" description="Disordered" evidence="9">
    <location>
        <begin position="437"/>
        <end position="460"/>
    </location>
</feature>
<comment type="subcellular location">
    <subcellularLocation>
        <location evidence="1">Cell membrane</location>
        <topology evidence="1">Multi-pass membrane protein</topology>
    </subcellularLocation>
</comment>
<dbReference type="Pfam" id="PF10609">
    <property type="entry name" value="ParA"/>
    <property type="match status" value="1"/>
</dbReference>
<evidence type="ECO:0000256" key="3">
    <source>
        <dbReference type="ARBA" id="ARBA00022475"/>
    </source>
</evidence>
<evidence type="ECO:0000256" key="4">
    <source>
        <dbReference type="ARBA" id="ARBA00022692"/>
    </source>
</evidence>
<dbReference type="InterPro" id="IPR003856">
    <property type="entry name" value="LPS_length_determ_N"/>
</dbReference>
<evidence type="ECO:0000256" key="7">
    <source>
        <dbReference type="ARBA" id="ARBA00022989"/>
    </source>
</evidence>
<evidence type="ECO:0000313" key="13">
    <source>
        <dbReference type="Proteomes" id="UP001237823"/>
    </source>
</evidence>
<dbReference type="InterPro" id="IPR050445">
    <property type="entry name" value="Bact_polysacc_biosynth/exp"/>
</dbReference>
<dbReference type="CDD" id="cd05387">
    <property type="entry name" value="BY-kinase"/>
    <property type="match status" value="1"/>
</dbReference>
<accession>A0ABT7T845</accession>
<reference evidence="12 13" key="1">
    <citation type="submission" date="2023-06" db="EMBL/GenBank/DDBJ databases">
        <authorList>
            <person name="Feng G."/>
            <person name="Li J."/>
            <person name="Zhu H."/>
        </authorList>
    </citation>
    <scope>NUCLEOTIDE SEQUENCE [LARGE SCALE GENOMIC DNA]</scope>
    <source>
        <strain evidence="12 13">RHCKG23</strain>
    </source>
</reference>
<dbReference type="EMBL" id="JAUCML010000007">
    <property type="protein sequence ID" value="MDM7885755.1"/>
    <property type="molecule type" value="Genomic_DNA"/>
</dbReference>
<evidence type="ECO:0000259" key="11">
    <source>
        <dbReference type="Pfam" id="PF02706"/>
    </source>
</evidence>
<name>A0ABT7T845_9MICO</name>
<dbReference type="PANTHER" id="PTHR32309:SF13">
    <property type="entry name" value="FERRIC ENTEROBACTIN TRANSPORT PROTEIN FEPE"/>
    <property type="match status" value="1"/>
</dbReference>
<organism evidence="12 13">
    <name type="scientific">Curtobacterium citri</name>
    <dbReference type="NCBI Taxonomy" id="3055139"/>
    <lineage>
        <taxon>Bacteria</taxon>
        <taxon>Bacillati</taxon>
        <taxon>Actinomycetota</taxon>
        <taxon>Actinomycetes</taxon>
        <taxon>Micrococcales</taxon>
        <taxon>Microbacteriaceae</taxon>
        <taxon>Curtobacterium</taxon>
    </lineage>
</organism>
<keyword evidence="4 10" id="KW-0812">Transmembrane</keyword>
<dbReference type="GO" id="GO:0004715">
    <property type="term" value="F:non-membrane spanning protein tyrosine kinase activity"/>
    <property type="evidence" value="ECO:0007669"/>
    <property type="project" value="UniProtKB-EC"/>
</dbReference>
<evidence type="ECO:0000256" key="8">
    <source>
        <dbReference type="ARBA" id="ARBA00023136"/>
    </source>
</evidence>
<feature type="domain" description="Polysaccharide chain length determinant N-terminal" evidence="11">
    <location>
        <begin position="3"/>
        <end position="90"/>
    </location>
</feature>
<feature type="compositionally biased region" description="Basic and acidic residues" evidence="9">
    <location>
        <begin position="449"/>
        <end position="460"/>
    </location>
</feature>
<evidence type="ECO:0000256" key="1">
    <source>
        <dbReference type="ARBA" id="ARBA00004651"/>
    </source>
</evidence>
<dbReference type="SUPFAM" id="SSF52540">
    <property type="entry name" value="P-loop containing nucleoside triphosphate hydrolases"/>
    <property type="match status" value="1"/>
</dbReference>
<dbReference type="NCBIfam" id="TIGR01007">
    <property type="entry name" value="eps_fam"/>
    <property type="match status" value="1"/>
</dbReference>
<keyword evidence="13" id="KW-1185">Reference proteome</keyword>
<evidence type="ECO:0000256" key="5">
    <source>
        <dbReference type="ARBA" id="ARBA00022741"/>
    </source>
</evidence>
<comment type="caution">
    <text evidence="12">The sequence shown here is derived from an EMBL/GenBank/DDBJ whole genome shotgun (WGS) entry which is preliminary data.</text>
</comment>
<dbReference type="InterPro" id="IPR005702">
    <property type="entry name" value="Wzc-like_C"/>
</dbReference>
<dbReference type="Pfam" id="PF02706">
    <property type="entry name" value="Wzz"/>
    <property type="match status" value="1"/>
</dbReference>
<evidence type="ECO:0000256" key="2">
    <source>
        <dbReference type="ARBA" id="ARBA00006683"/>
    </source>
</evidence>
<evidence type="ECO:0000313" key="12">
    <source>
        <dbReference type="EMBL" id="MDM7885755.1"/>
    </source>
</evidence>
<dbReference type="Proteomes" id="UP001237823">
    <property type="component" value="Unassembled WGS sequence"/>
</dbReference>
<dbReference type="RefSeq" id="WP_289459180.1">
    <property type="nucleotide sequence ID" value="NZ_JAUCML010000007.1"/>
</dbReference>
<dbReference type="Gene3D" id="3.40.50.300">
    <property type="entry name" value="P-loop containing nucleotide triphosphate hydrolases"/>
    <property type="match status" value="1"/>
</dbReference>
<keyword evidence="8 10" id="KW-0472">Membrane</keyword>